<dbReference type="Proteomes" id="UP000887576">
    <property type="component" value="Unplaced"/>
</dbReference>
<reference evidence="2" key="1">
    <citation type="submission" date="2022-11" db="UniProtKB">
        <authorList>
            <consortium name="WormBaseParasite"/>
        </authorList>
    </citation>
    <scope>IDENTIFICATION</scope>
</reference>
<proteinExistence type="predicted"/>
<evidence type="ECO:0000313" key="1">
    <source>
        <dbReference type="Proteomes" id="UP000887576"/>
    </source>
</evidence>
<sequence length="315" mass="35577">MRLRRQQVECSKMASVGPFDLIHGCARTFSQPTIHRSPSTSKAEEDVEATSSMYKRRRNTADITAGGDKTLGMEPLEREFADQRLSASMGEVLTHSDYEDEGRPTMASRCVESLESTRSLSYLEWVHEKQFRRMQTRSEWFLSPATPARTSKSADFRQNYAPNTLNIPKNLEMVSSSEEMQISPKRVENEEEMTPRQLQESTTTLKQTPVQTPQTAKSVKEIFMLQSGPILPAVVAVSPRVVSSTGVARKRSWRTHYVRPNKSFDQEELVAVEKSVHPRRSSTTTVSRRQSGTFESNSTTPRADNEKNPETGKNA</sequence>
<protein>
    <submittedName>
        <fullName evidence="2">Uncharacterized protein</fullName>
    </submittedName>
</protein>
<dbReference type="WBParaSite" id="JU765_v2.g14736.t1">
    <property type="protein sequence ID" value="JU765_v2.g14736.t1"/>
    <property type="gene ID" value="JU765_v2.g14736"/>
</dbReference>
<organism evidence="1 2">
    <name type="scientific">Panagrolaimus sp. JU765</name>
    <dbReference type="NCBI Taxonomy" id="591449"/>
    <lineage>
        <taxon>Eukaryota</taxon>
        <taxon>Metazoa</taxon>
        <taxon>Ecdysozoa</taxon>
        <taxon>Nematoda</taxon>
        <taxon>Chromadorea</taxon>
        <taxon>Rhabditida</taxon>
        <taxon>Tylenchina</taxon>
        <taxon>Panagrolaimomorpha</taxon>
        <taxon>Panagrolaimoidea</taxon>
        <taxon>Panagrolaimidae</taxon>
        <taxon>Panagrolaimus</taxon>
    </lineage>
</organism>
<accession>A0AC34QBG5</accession>
<evidence type="ECO:0000313" key="2">
    <source>
        <dbReference type="WBParaSite" id="JU765_v2.g14736.t1"/>
    </source>
</evidence>
<name>A0AC34QBG5_9BILA</name>